<name>A0ABU1TQX9_9FLAO</name>
<dbReference type="InterPro" id="IPR029044">
    <property type="entry name" value="Nucleotide-diphossugar_trans"/>
</dbReference>
<dbReference type="SUPFAM" id="SSF53448">
    <property type="entry name" value="Nucleotide-diphospho-sugar transferases"/>
    <property type="match status" value="1"/>
</dbReference>
<dbReference type="Gene3D" id="3.90.550.10">
    <property type="entry name" value="Spore Coat Polysaccharide Biosynthesis Protein SpsA, Chain A"/>
    <property type="match status" value="1"/>
</dbReference>
<comment type="caution">
    <text evidence="2">The sequence shown here is derived from an EMBL/GenBank/DDBJ whole genome shotgun (WGS) entry which is preliminary data.</text>
</comment>
<dbReference type="EMBL" id="JAVDVI010000009">
    <property type="protein sequence ID" value="MDR6968291.1"/>
    <property type="molecule type" value="Genomic_DNA"/>
</dbReference>
<reference evidence="2 3" key="1">
    <citation type="submission" date="2023-07" db="EMBL/GenBank/DDBJ databases">
        <title>Sorghum-associated microbial communities from plants grown in Nebraska, USA.</title>
        <authorList>
            <person name="Schachtman D."/>
        </authorList>
    </citation>
    <scope>NUCLEOTIDE SEQUENCE [LARGE SCALE GENOMIC DNA]</scope>
    <source>
        <strain evidence="2 3">3773</strain>
    </source>
</reference>
<organism evidence="2 3">
    <name type="scientific">Flavobacterium arsenatis</name>
    <dbReference type="NCBI Taxonomy" id="1484332"/>
    <lineage>
        <taxon>Bacteria</taxon>
        <taxon>Pseudomonadati</taxon>
        <taxon>Bacteroidota</taxon>
        <taxon>Flavobacteriia</taxon>
        <taxon>Flavobacteriales</taxon>
        <taxon>Flavobacteriaceae</taxon>
        <taxon>Flavobacterium</taxon>
    </lineage>
</organism>
<proteinExistence type="predicted"/>
<dbReference type="Proteomes" id="UP001255185">
    <property type="component" value="Unassembled WGS sequence"/>
</dbReference>
<dbReference type="InterPro" id="IPR001173">
    <property type="entry name" value="Glyco_trans_2-like"/>
</dbReference>
<evidence type="ECO:0000313" key="3">
    <source>
        <dbReference type="Proteomes" id="UP001255185"/>
    </source>
</evidence>
<feature type="domain" description="Glycosyltransferase 2-like" evidence="1">
    <location>
        <begin position="13"/>
        <end position="186"/>
    </location>
</feature>
<evidence type="ECO:0000313" key="2">
    <source>
        <dbReference type="EMBL" id="MDR6968291.1"/>
    </source>
</evidence>
<gene>
    <name evidence="2" type="ORF">J2X31_002308</name>
</gene>
<dbReference type="PANTHER" id="PTHR43179">
    <property type="entry name" value="RHAMNOSYLTRANSFERASE WBBL"/>
    <property type="match status" value="1"/>
</dbReference>
<accession>A0ABU1TQX9</accession>
<keyword evidence="3" id="KW-1185">Reference proteome</keyword>
<sequence>MNGLKFCKISLSVVLYNTKQEDIENILKSLEYVKAAYHLYIIDNSLTNDLKINFENKVNVEYIHNPSNPGFGASHNIAILKAIEANNNYHFVINPDVFFVEDVISEMVNFMQEHPRIGMMMPQILNLDGTIQNLPKLLPSPYSVFLRKIKKPNFLYANFIAQYELREVPREKIYDAPILSGCFTILNLEAIKEVGTYDDNYFMYFEDWDLSRRVNQKYRTVYYPLVSVYHGYESGANKNKKLFKIFIKSCIHYFNKWGWIFDRERIKINRKTLKQFK</sequence>
<evidence type="ECO:0000259" key="1">
    <source>
        <dbReference type="Pfam" id="PF00535"/>
    </source>
</evidence>
<dbReference type="RefSeq" id="WP_310026818.1">
    <property type="nucleotide sequence ID" value="NZ_JAVDVI010000009.1"/>
</dbReference>
<dbReference type="PANTHER" id="PTHR43179:SF10">
    <property type="entry name" value="GLYCOSYL TRANSFERASE"/>
    <property type="match status" value="1"/>
</dbReference>
<protein>
    <submittedName>
        <fullName evidence="2">GT2 family glycosyltransferase</fullName>
    </submittedName>
</protein>
<dbReference type="Pfam" id="PF00535">
    <property type="entry name" value="Glycos_transf_2"/>
    <property type="match status" value="1"/>
</dbReference>